<reference evidence="1 2" key="1">
    <citation type="journal article" date="2021" name="Front. Genet.">
        <title>Chromosome-Level Genome Assembly Reveals Significant Gene Expansion in the Toll and IMD Signaling Pathways of Dendrolimus kikuchii.</title>
        <authorList>
            <person name="Zhou J."/>
            <person name="Wu P."/>
            <person name="Xiong Z."/>
            <person name="Liu N."/>
            <person name="Zhao N."/>
            <person name="Ji M."/>
            <person name="Qiu Y."/>
            <person name="Yang B."/>
        </authorList>
    </citation>
    <scope>NUCLEOTIDE SEQUENCE [LARGE SCALE GENOMIC DNA]</scope>
    <source>
        <strain evidence="1">Ann1</strain>
    </source>
</reference>
<evidence type="ECO:0000313" key="1">
    <source>
        <dbReference type="EMBL" id="KAJ0173144.1"/>
    </source>
</evidence>
<evidence type="ECO:0000313" key="2">
    <source>
        <dbReference type="Proteomes" id="UP000824533"/>
    </source>
</evidence>
<proteinExistence type="predicted"/>
<keyword evidence="2" id="KW-1185">Reference proteome</keyword>
<sequence>MQCIKPDPMLKFNPDTFITLRRQYNYDKPGEMDSAIDVLENWIKKQEHFTKKEYSRDYLERSIILVKGSVERAKRQIDKICTMRTLLPKYFEFNFAEFEEYKDKFALVLLPKLTDDNYRILLAKFFCPSNELNSTLYFVYFKFGVMLWEYLKNHDYCDGIIFVADYSGQNILQAVSALNMVELHQLVSIGLQGFQLRVKNVLILSESNSVNVLVAVMKQLFPKKIADRISVHKTAETLQEVIPKEILPSDFGGHESSVAKIRDDWLQLCKKEENVKYFNEITKARTNEALRQSGKFNEQHLGTPGSFRSLNVD</sequence>
<protein>
    <submittedName>
        <fullName evidence="1">Uncharacterized protein</fullName>
    </submittedName>
</protein>
<name>A0ACC1CNH6_9NEOP</name>
<dbReference type="Proteomes" id="UP000824533">
    <property type="component" value="Linkage Group LG20"/>
</dbReference>
<comment type="caution">
    <text evidence="1">The sequence shown here is derived from an EMBL/GenBank/DDBJ whole genome shotgun (WGS) entry which is preliminary data.</text>
</comment>
<organism evidence="1 2">
    <name type="scientific">Dendrolimus kikuchii</name>
    <dbReference type="NCBI Taxonomy" id="765133"/>
    <lineage>
        <taxon>Eukaryota</taxon>
        <taxon>Metazoa</taxon>
        <taxon>Ecdysozoa</taxon>
        <taxon>Arthropoda</taxon>
        <taxon>Hexapoda</taxon>
        <taxon>Insecta</taxon>
        <taxon>Pterygota</taxon>
        <taxon>Neoptera</taxon>
        <taxon>Endopterygota</taxon>
        <taxon>Lepidoptera</taxon>
        <taxon>Glossata</taxon>
        <taxon>Ditrysia</taxon>
        <taxon>Bombycoidea</taxon>
        <taxon>Lasiocampidae</taxon>
        <taxon>Dendrolimus</taxon>
    </lineage>
</organism>
<gene>
    <name evidence="1" type="ORF">K1T71_011320</name>
</gene>
<accession>A0ACC1CNH6</accession>
<dbReference type="EMBL" id="CM034406">
    <property type="protein sequence ID" value="KAJ0173144.1"/>
    <property type="molecule type" value="Genomic_DNA"/>
</dbReference>